<evidence type="ECO:0000256" key="3">
    <source>
        <dbReference type="ARBA" id="ARBA00023186"/>
    </source>
</evidence>
<evidence type="ECO:0000313" key="8">
    <source>
        <dbReference type="EMBL" id="QED23212.1"/>
    </source>
</evidence>
<comment type="subcellular location">
    <subcellularLocation>
        <location evidence="4">Cytoplasm</location>
    </subcellularLocation>
</comment>
<dbReference type="GO" id="GO:0030150">
    <property type="term" value="P:protein import into mitochondrial matrix"/>
    <property type="evidence" value="ECO:0007669"/>
    <property type="project" value="TreeGrafter"/>
</dbReference>
<dbReference type="GO" id="GO:0051087">
    <property type="term" value="F:protein-folding chaperone binding"/>
    <property type="evidence" value="ECO:0007669"/>
    <property type="project" value="InterPro"/>
</dbReference>
<dbReference type="GO" id="GO:0000774">
    <property type="term" value="F:adenyl-nucleotide exchange factor activity"/>
    <property type="evidence" value="ECO:0007669"/>
    <property type="project" value="InterPro"/>
</dbReference>
<dbReference type="InterPro" id="IPR000740">
    <property type="entry name" value="GrpE"/>
</dbReference>
<gene>
    <name evidence="4" type="primary">grpE</name>
    <name evidence="8" type="ORF">Deia_00409</name>
</gene>
<dbReference type="Proteomes" id="UP000321934">
    <property type="component" value="Chromosome"/>
</dbReference>
<dbReference type="GO" id="GO:0006457">
    <property type="term" value="P:protein folding"/>
    <property type="evidence" value="ECO:0007669"/>
    <property type="project" value="InterPro"/>
</dbReference>
<dbReference type="Gene3D" id="2.30.22.10">
    <property type="entry name" value="Head domain of nucleotide exchange factor GrpE"/>
    <property type="match status" value="1"/>
</dbReference>
<dbReference type="CDD" id="cd00446">
    <property type="entry name" value="GrpE"/>
    <property type="match status" value="1"/>
</dbReference>
<proteinExistence type="inferred from homology"/>
<protein>
    <recommendedName>
        <fullName evidence="4 5">Protein GrpE</fullName>
    </recommendedName>
    <alternativeName>
        <fullName evidence="4">HSP-70 cofactor</fullName>
    </alternativeName>
</protein>
<evidence type="ECO:0000256" key="6">
    <source>
        <dbReference type="RuleBase" id="RU004478"/>
    </source>
</evidence>
<dbReference type="GO" id="GO:0051082">
    <property type="term" value="F:unfolded protein binding"/>
    <property type="evidence" value="ECO:0007669"/>
    <property type="project" value="TreeGrafter"/>
</dbReference>
<comment type="similarity">
    <text evidence="1 4 6">Belongs to the GrpE family.</text>
</comment>
<dbReference type="EMBL" id="CP029077">
    <property type="protein sequence ID" value="QED23212.1"/>
    <property type="molecule type" value="Genomic_DNA"/>
</dbReference>
<feature type="compositionally biased region" description="Basic and acidic residues" evidence="7">
    <location>
        <begin position="1"/>
        <end position="20"/>
    </location>
</feature>
<dbReference type="PRINTS" id="PR00773">
    <property type="entry name" value="GRPEPROTEIN"/>
</dbReference>
<accession>A0A5B8XD08</accession>
<evidence type="ECO:0000256" key="5">
    <source>
        <dbReference type="RuleBase" id="RU000639"/>
    </source>
</evidence>
<dbReference type="PANTHER" id="PTHR21237">
    <property type="entry name" value="GRPE PROTEIN"/>
    <property type="match status" value="1"/>
</dbReference>
<comment type="function">
    <text evidence="4 5">Participates actively in the response to hyperosmotic and heat shock by preventing the aggregation of stress-denatured proteins, in association with DnaK and GrpE. It is the nucleotide exchange factor for DnaK and may function as a thermosensor. Unfolded proteins bind initially to DnaJ; upon interaction with the DnaJ-bound protein, DnaK hydrolyzes its bound ATP, resulting in the formation of a stable complex. GrpE releases ADP from DnaK; ATP binding to DnaK triggers the release of the substrate protein, thus completing the reaction cycle. Several rounds of ATP-dependent interactions between DnaJ, DnaK and GrpE are required for fully efficient folding.</text>
</comment>
<dbReference type="SUPFAM" id="SSF51064">
    <property type="entry name" value="Head domain of nucleotide exchange factor GrpE"/>
    <property type="match status" value="1"/>
</dbReference>
<evidence type="ECO:0000256" key="1">
    <source>
        <dbReference type="ARBA" id="ARBA00009054"/>
    </source>
</evidence>
<dbReference type="GO" id="GO:0042803">
    <property type="term" value="F:protein homodimerization activity"/>
    <property type="evidence" value="ECO:0007669"/>
    <property type="project" value="InterPro"/>
</dbReference>
<dbReference type="InterPro" id="IPR013805">
    <property type="entry name" value="GrpE_CC"/>
</dbReference>
<dbReference type="AlphaFoldDB" id="A0A5B8XD08"/>
<sequence>MTEKFTDKILKDRKPEERNETNSNIESEMQALKQENADLKDSLLRAIAETENTRKRLMTDKDNSVKFALTSVIKDLALVLDNLYLSISNINSENLENNPDLKNFYNAINIILIDVSKFLEKNNVKRINPIGEKFDPEKHEAVSQVKVEDENQKGVIINVLSSGYMIHDRIIKPANVIVGF</sequence>
<dbReference type="PANTHER" id="PTHR21237:SF23">
    <property type="entry name" value="GRPE PROTEIN HOMOLOG, MITOCHONDRIAL"/>
    <property type="match status" value="1"/>
</dbReference>
<keyword evidence="9" id="KW-1185">Reference proteome</keyword>
<comment type="subunit">
    <text evidence="4">Homodimer.</text>
</comment>
<dbReference type="Gene3D" id="3.90.20.20">
    <property type="match status" value="1"/>
</dbReference>
<evidence type="ECO:0000256" key="4">
    <source>
        <dbReference type="HAMAP-Rule" id="MF_01151"/>
    </source>
</evidence>
<dbReference type="SUPFAM" id="SSF58014">
    <property type="entry name" value="Coiled-coil domain of nucleotide exchange factor GrpE"/>
    <property type="match status" value="1"/>
</dbReference>
<keyword evidence="2 4" id="KW-0346">Stress response</keyword>
<evidence type="ECO:0000313" key="9">
    <source>
        <dbReference type="Proteomes" id="UP000321934"/>
    </source>
</evidence>
<dbReference type="HAMAP" id="MF_01151">
    <property type="entry name" value="GrpE"/>
    <property type="match status" value="1"/>
</dbReference>
<dbReference type="RefSeq" id="WP_146820502.1">
    <property type="nucleotide sequence ID" value="NZ_CP029077.1"/>
</dbReference>
<name>A0A5B8XD08_9RICK</name>
<reference evidence="8 9" key="1">
    <citation type="journal article" date="2019" name="ISME J.">
        <title>Deianiraea, an extracellular bacterium associated with the ciliate Paramecium, suggests an alternative scenario for the evolution of Rickettsiales.</title>
        <authorList>
            <person name="Castelli M."/>
            <person name="Sabaneyeva E."/>
            <person name="Lanzoni O."/>
            <person name="Lebedeva N."/>
            <person name="Floriano A.M."/>
            <person name="Gaiarsa S."/>
            <person name="Benken K."/>
            <person name="Modeo L."/>
            <person name="Bandi C."/>
            <person name="Potekhin A."/>
            <person name="Sassera D."/>
            <person name="Petroni G."/>
        </authorList>
    </citation>
    <scope>NUCLEOTIDE SEQUENCE [LARGE SCALE GENOMIC DNA]</scope>
    <source>
        <strain evidence="8">CyL4-1</strain>
    </source>
</reference>
<dbReference type="OrthoDB" id="9789811at2"/>
<evidence type="ECO:0000256" key="7">
    <source>
        <dbReference type="SAM" id="MobiDB-lite"/>
    </source>
</evidence>
<keyword evidence="4" id="KW-0963">Cytoplasm</keyword>
<dbReference type="InterPro" id="IPR009012">
    <property type="entry name" value="GrpE_head"/>
</dbReference>
<dbReference type="Pfam" id="PF01025">
    <property type="entry name" value="GrpE"/>
    <property type="match status" value="1"/>
</dbReference>
<evidence type="ECO:0000256" key="2">
    <source>
        <dbReference type="ARBA" id="ARBA00023016"/>
    </source>
</evidence>
<feature type="region of interest" description="Disordered" evidence="7">
    <location>
        <begin position="1"/>
        <end position="26"/>
    </location>
</feature>
<keyword evidence="3 4" id="KW-0143">Chaperone</keyword>
<dbReference type="GO" id="GO:0005737">
    <property type="term" value="C:cytoplasm"/>
    <property type="evidence" value="ECO:0007669"/>
    <property type="project" value="UniProtKB-SubCell"/>
</dbReference>
<dbReference type="PROSITE" id="PS01071">
    <property type="entry name" value="GRPE"/>
    <property type="match status" value="1"/>
</dbReference>
<organism evidence="8 9">
    <name type="scientific">Candidatus Deianiraea vastatrix</name>
    <dbReference type="NCBI Taxonomy" id="2163644"/>
    <lineage>
        <taxon>Bacteria</taxon>
        <taxon>Pseudomonadati</taxon>
        <taxon>Pseudomonadota</taxon>
        <taxon>Alphaproteobacteria</taxon>
        <taxon>Rickettsiales</taxon>
        <taxon>Candidatus Deianiraeaceae</taxon>
        <taxon>Candidatus Deianiraea</taxon>
    </lineage>
</organism>